<sequence length="108" mass="11574">MSESSAIRKLTQPKVAAPICIAVLLFVVVVLFAVFYIRNPTFATDMFMSITTTPSSDEAHTHTDHNNINTANHSRYALVVSSTSAPMQSKKSNKAMSDGASTNSSGHA</sequence>
<feature type="region of interest" description="Disordered" evidence="1">
    <location>
        <begin position="82"/>
        <end position="108"/>
    </location>
</feature>
<gene>
    <name evidence="3" type="ORF">Tcan_11758</name>
</gene>
<accession>A0A0B2UVT9</accession>
<keyword evidence="2" id="KW-1133">Transmembrane helix</keyword>
<name>A0A0B2UVT9_TOXCA</name>
<keyword evidence="2" id="KW-0812">Transmembrane</keyword>
<keyword evidence="4" id="KW-1185">Reference proteome</keyword>
<dbReference type="OrthoDB" id="10573231at2759"/>
<dbReference type="EMBL" id="JPKZ01003105">
    <property type="protein sequence ID" value="KHN73528.1"/>
    <property type="molecule type" value="Genomic_DNA"/>
</dbReference>
<reference evidence="3 4" key="1">
    <citation type="submission" date="2014-11" db="EMBL/GenBank/DDBJ databases">
        <title>Genetic blueprint of the zoonotic pathogen Toxocara canis.</title>
        <authorList>
            <person name="Zhu X.-Q."/>
            <person name="Korhonen P.K."/>
            <person name="Cai H."/>
            <person name="Young N.D."/>
            <person name="Nejsum P."/>
            <person name="von Samson-Himmelstjerna G."/>
            <person name="Boag P.R."/>
            <person name="Tan P."/>
            <person name="Li Q."/>
            <person name="Min J."/>
            <person name="Yang Y."/>
            <person name="Wang X."/>
            <person name="Fang X."/>
            <person name="Hall R.S."/>
            <person name="Hofmann A."/>
            <person name="Sternberg P.W."/>
            <person name="Jex A.R."/>
            <person name="Gasser R.B."/>
        </authorList>
    </citation>
    <scope>NUCLEOTIDE SEQUENCE [LARGE SCALE GENOMIC DNA]</scope>
    <source>
        <strain evidence="3">PN_DK_2014</strain>
    </source>
</reference>
<dbReference type="AlphaFoldDB" id="A0A0B2UVT9"/>
<organism evidence="3 4">
    <name type="scientific">Toxocara canis</name>
    <name type="common">Canine roundworm</name>
    <dbReference type="NCBI Taxonomy" id="6265"/>
    <lineage>
        <taxon>Eukaryota</taxon>
        <taxon>Metazoa</taxon>
        <taxon>Ecdysozoa</taxon>
        <taxon>Nematoda</taxon>
        <taxon>Chromadorea</taxon>
        <taxon>Rhabditida</taxon>
        <taxon>Spirurina</taxon>
        <taxon>Ascaridomorpha</taxon>
        <taxon>Ascaridoidea</taxon>
        <taxon>Toxocaridae</taxon>
        <taxon>Toxocara</taxon>
    </lineage>
</organism>
<feature type="transmembrane region" description="Helical" evidence="2">
    <location>
        <begin position="15"/>
        <end position="37"/>
    </location>
</feature>
<protein>
    <submittedName>
        <fullName evidence="3">Uncharacterized protein</fullName>
    </submittedName>
</protein>
<evidence type="ECO:0000313" key="3">
    <source>
        <dbReference type="EMBL" id="KHN73528.1"/>
    </source>
</evidence>
<evidence type="ECO:0000256" key="2">
    <source>
        <dbReference type="SAM" id="Phobius"/>
    </source>
</evidence>
<keyword evidence="2" id="KW-0472">Membrane</keyword>
<evidence type="ECO:0000313" key="4">
    <source>
        <dbReference type="Proteomes" id="UP000031036"/>
    </source>
</evidence>
<dbReference type="Proteomes" id="UP000031036">
    <property type="component" value="Unassembled WGS sequence"/>
</dbReference>
<proteinExistence type="predicted"/>
<feature type="compositionally biased region" description="Polar residues" evidence="1">
    <location>
        <begin position="99"/>
        <end position="108"/>
    </location>
</feature>
<comment type="caution">
    <text evidence="3">The sequence shown here is derived from an EMBL/GenBank/DDBJ whole genome shotgun (WGS) entry which is preliminary data.</text>
</comment>
<evidence type="ECO:0000256" key="1">
    <source>
        <dbReference type="SAM" id="MobiDB-lite"/>
    </source>
</evidence>